<dbReference type="AlphaFoldDB" id="A0A8J3EHE4"/>
<keyword evidence="2 3" id="KW-0413">Isomerase</keyword>
<evidence type="ECO:0000313" key="4">
    <source>
        <dbReference type="Proteomes" id="UP000617145"/>
    </source>
</evidence>
<comment type="similarity">
    <text evidence="1">Belongs to the N-acylglucosamine 2-epimerase family.</text>
</comment>
<keyword evidence="4" id="KW-1185">Reference proteome</keyword>
<dbReference type="RefSeq" id="WP_188790939.1">
    <property type="nucleotide sequence ID" value="NZ_BMJV01000006.1"/>
</dbReference>
<evidence type="ECO:0000256" key="2">
    <source>
        <dbReference type="ARBA" id="ARBA00023235"/>
    </source>
</evidence>
<dbReference type="GO" id="GO:0005975">
    <property type="term" value="P:carbohydrate metabolic process"/>
    <property type="evidence" value="ECO:0007669"/>
    <property type="project" value="InterPro"/>
</dbReference>
<comment type="caution">
    <text evidence="3">The sequence shown here is derived from an EMBL/GenBank/DDBJ whole genome shotgun (WGS) entry which is preliminary data.</text>
</comment>
<accession>A0A8J3EHE4</accession>
<dbReference type="InterPro" id="IPR010819">
    <property type="entry name" value="AGE/CE"/>
</dbReference>
<dbReference type="GO" id="GO:0016853">
    <property type="term" value="F:isomerase activity"/>
    <property type="evidence" value="ECO:0007669"/>
    <property type="project" value="UniProtKB-KW"/>
</dbReference>
<proteinExistence type="inferred from homology"/>
<reference evidence="3" key="2">
    <citation type="submission" date="2020-09" db="EMBL/GenBank/DDBJ databases">
        <authorList>
            <person name="Sun Q."/>
            <person name="Zhou Y."/>
        </authorList>
    </citation>
    <scope>NUCLEOTIDE SEQUENCE</scope>
    <source>
        <strain evidence="3">CGMCC 1.15762</strain>
    </source>
</reference>
<dbReference type="Gene3D" id="1.50.10.10">
    <property type="match status" value="1"/>
</dbReference>
<sequence>MTSPLSDPSRIARQKALALRNLDLFRASLRPDGHFAALDRDGTPKPGPQELIAISRLVHSYALGHIAGAPDCETIIDTGVRTLWRTLGDDLHGGYLAAVEGDGPVRSDKLAYGHAFVLLAASSAEAAGHPDAARLRQDVTGVLEDRFLDPARGLYEDEFRRDWTRFSQYRGMNANMHATEAHLAAFEITGDQRHLDRAQTILRFFVDEIAATRGWRLTEHYHPDWSVDESYEGDPMFRPAGTTPGHSVEFGRLLLQAWDLAGRPKDDSEAKARALIETALKDAWQPGGGMAYTLDFDGTVLRPDRLWWPVTEGIGAVASLLKLGGTASDREWYVRLWDSAEALFIDDTHGGWFPEAQGTEAKASLFEGKPDIYHALQAELLPLHDGLSGHYTGLKGVLGSE</sequence>
<dbReference type="EMBL" id="BMJV01000006">
    <property type="protein sequence ID" value="GGG78102.1"/>
    <property type="molecule type" value="Genomic_DNA"/>
</dbReference>
<gene>
    <name evidence="3" type="ORF">GCM10011415_28810</name>
</gene>
<dbReference type="PANTHER" id="PTHR15108">
    <property type="entry name" value="N-ACYLGLUCOSAMINE-2-EPIMERASE"/>
    <property type="match status" value="1"/>
</dbReference>
<evidence type="ECO:0000256" key="1">
    <source>
        <dbReference type="ARBA" id="ARBA00008558"/>
    </source>
</evidence>
<reference evidence="3" key="1">
    <citation type="journal article" date="2014" name="Int. J. Syst. Evol. Microbiol.">
        <title>Complete genome sequence of Corynebacterium casei LMG S-19264T (=DSM 44701T), isolated from a smear-ripened cheese.</title>
        <authorList>
            <consortium name="US DOE Joint Genome Institute (JGI-PGF)"/>
            <person name="Walter F."/>
            <person name="Albersmeier A."/>
            <person name="Kalinowski J."/>
            <person name="Ruckert C."/>
        </authorList>
    </citation>
    <scope>NUCLEOTIDE SEQUENCE</scope>
    <source>
        <strain evidence="3">CGMCC 1.15762</strain>
    </source>
</reference>
<evidence type="ECO:0000313" key="3">
    <source>
        <dbReference type="EMBL" id="GGG78102.1"/>
    </source>
</evidence>
<organism evidence="3 4">
    <name type="scientific">Salipiger pallidus</name>
    <dbReference type="NCBI Taxonomy" id="1775170"/>
    <lineage>
        <taxon>Bacteria</taxon>
        <taxon>Pseudomonadati</taxon>
        <taxon>Pseudomonadota</taxon>
        <taxon>Alphaproteobacteria</taxon>
        <taxon>Rhodobacterales</taxon>
        <taxon>Roseobacteraceae</taxon>
        <taxon>Salipiger</taxon>
    </lineage>
</organism>
<dbReference type="Proteomes" id="UP000617145">
    <property type="component" value="Unassembled WGS sequence"/>
</dbReference>
<protein>
    <submittedName>
        <fullName evidence="3">Mannose-6-phosphate isomerase</fullName>
    </submittedName>
</protein>
<dbReference type="SUPFAM" id="SSF48208">
    <property type="entry name" value="Six-hairpin glycosidases"/>
    <property type="match status" value="1"/>
</dbReference>
<dbReference type="Pfam" id="PF07221">
    <property type="entry name" value="GlcNAc_2-epim"/>
    <property type="match status" value="1"/>
</dbReference>
<dbReference type="InterPro" id="IPR012341">
    <property type="entry name" value="6hp_glycosidase-like_sf"/>
</dbReference>
<name>A0A8J3EHE4_9RHOB</name>
<dbReference type="InterPro" id="IPR008928">
    <property type="entry name" value="6-hairpin_glycosidase_sf"/>
</dbReference>